<reference evidence="7 8" key="2">
    <citation type="journal article" date="2021" name="Curr. Genet.">
        <title>Genetic response to nitrogen starvation in the aggressive Eucalyptus foliar pathogen Teratosphaeria destructans.</title>
        <authorList>
            <person name="Havenga M."/>
            <person name="Wingfield B.D."/>
            <person name="Wingfield M.J."/>
            <person name="Dreyer L.L."/>
            <person name="Roets F."/>
            <person name="Aylward J."/>
        </authorList>
    </citation>
    <scope>NUCLEOTIDE SEQUENCE [LARGE SCALE GENOMIC DNA]</scope>
    <source>
        <strain evidence="7">CMW44962</strain>
    </source>
</reference>
<evidence type="ECO:0000256" key="2">
    <source>
        <dbReference type="ARBA" id="ARBA00022679"/>
    </source>
</evidence>
<feature type="binding site" evidence="5">
    <location>
        <position position="175"/>
    </location>
    <ligand>
        <name>S-adenosyl-L-methionine</name>
        <dbReference type="ChEBI" id="CHEBI:59789"/>
    </ligand>
</feature>
<comment type="pathway">
    <text evidence="5">Cofactor biosynthesis; ubiquinone biosynthesis.</text>
</comment>
<dbReference type="Gene3D" id="3.40.50.150">
    <property type="entry name" value="Vaccinia Virus protein VP39"/>
    <property type="match status" value="1"/>
</dbReference>
<evidence type="ECO:0000256" key="3">
    <source>
        <dbReference type="ARBA" id="ARBA00022688"/>
    </source>
</evidence>
<feature type="binding site" evidence="5">
    <location>
        <position position="176"/>
    </location>
    <ligand>
        <name>Mg(2+)</name>
        <dbReference type="ChEBI" id="CHEBI:18420"/>
    </ligand>
</feature>
<keyword evidence="8" id="KW-1185">Reference proteome</keyword>
<evidence type="ECO:0000313" key="8">
    <source>
        <dbReference type="Proteomes" id="UP001138500"/>
    </source>
</evidence>
<proteinExistence type="inferred from homology"/>
<comment type="subcellular location">
    <subcellularLocation>
        <location evidence="5">Mitochondrion inner membrane</location>
        <topology evidence="5">Peripheral membrane protein</topology>
        <orientation evidence="5">Matrix side</orientation>
    </subcellularLocation>
</comment>
<dbReference type="GO" id="GO:0061542">
    <property type="term" value="F:3-demethylubiquinol 3-O-methyltransferase activity"/>
    <property type="evidence" value="ECO:0007669"/>
    <property type="project" value="UniProtKB-UniRule"/>
</dbReference>
<keyword evidence="2 5" id="KW-0808">Transferase</keyword>
<comment type="catalytic activity">
    <reaction evidence="5">
        <text>a 3-demethylubiquinol + S-adenosyl-L-methionine = a ubiquinol + S-adenosyl-L-homocysteine + H(+)</text>
        <dbReference type="Rhea" id="RHEA:44380"/>
        <dbReference type="Rhea" id="RHEA-COMP:9566"/>
        <dbReference type="Rhea" id="RHEA-COMP:10914"/>
        <dbReference type="ChEBI" id="CHEBI:15378"/>
        <dbReference type="ChEBI" id="CHEBI:17976"/>
        <dbReference type="ChEBI" id="CHEBI:57856"/>
        <dbReference type="ChEBI" id="CHEBI:59789"/>
        <dbReference type="ChEBI" id="CHEBI:84422"/>
        <dbReference type="EC" id="2.1.1.64"/>
    </reaction>
</comment>
<keyword evidence="5" id="KW-0460">Magnesium</keyword>
<dbReference type="NCBIfam" id="TIGR01983">
    <property type="entry name" value="UbiG"/>
    <property type="match status" value="1"/>
</dbReference>
<keyword evidence="5" id="KW-0496">Mitochondrion</keyword>
<dbReference type="Proteomes" id="UP001138500">
    <property type="component" value="Unassembled WGS sequence"/>
</dbReference>
<name>A0A9W7SXU9_9PEZI</name>
<dbReference type="EC" id="2.1.1.114" evidence="5"/>
<feature type="binding site" evidence="5">
    <location>
        <position position="101"/>
    </location>
    <ligand>
        <name>S-adenosyl-L-methionine</name>
        <dbReference type="ChEBI" id="CHEBI:59789"/>
    </ligand>
</feature>
<dbReference type="PANTHER" id="PTHR43464:SF19">
    <property type="entry name" value="UBIQUINONE BIOSYNTHESIS O-METHYLTRANSFERASE, MITOCHONDRIAL"/>
    <property type="match status" value="1"/>
</dbReference>
<keyword evidence="5" id="KW-0472">Membrane</keyword>
<sequence>MPPIQPRTLLKLPTHLRVLLATTSHLHHLRHHSTTTTTDPQSSVNPTETAHFTTLASSWWDPHGSSRLLHLMNPLRHDFIKRCHSVSPPAPGQKLEYLDIGCGGGIFAESAARLRGTRGVVGIDPTEMCVQVAEGHKRSDPSLMQEGQLRYLNTAIEDLESHLPVGKKFDIVSVFEVVEHIQQPAPFLKQALNFLKPGGWLIGSTIARTPVSWFTTKFVAEDVLGMVPKGTHEWGQYVNPQELREWARREPELDTSDGVGWRVMGVVYVPGVGWREVKGSESVGNYFFGVRKRRDV</sequence>
<comment type="similarity">
    <text evidence="5">Belongs to the class I-like SAM-binding methyltransferase superfamily. UbiG/COQ3 family.</text>
</comment>
<feature type="region of interest" description="Disordered" evidence="6">
    <location>
        <begin position="27"/>
        <end position="47"/>
    </location>
</feature>
<keyword evidence="5" id="KW-0999">Mitochondrion inner membrane</keyword>
<keyword evidence="1 5" id="KW-0489">Methyltransferase</keyword>
<gene>
    <name evidence="5" type="primary">COQ3</name>
    <name evidence="7" type="ORF">Tdes44962_MAKER07982</name>
</gene>
<dbReference type="InterPro" id="IPR029063">
    <property type="entry name" value="SAM-dependent_MTases_sf"/>
</dbReference>
<evidence type="ECO:0000256" key="4">
    <source>
        <dbReference type="ARBA" id="ARBA00022691"/>
    </source>
</evidence>
<dbReference type="OrthoDB" id="3265906at2759"/>
<keyword evidence="4 5" id="KW-0949">S-adenosyl-L-methionine</keyword>
<keyword evidence="3 5" id="KW-0831">Ubiquinone biosynthesis</keyword>
<dbReference type="GO" id="GO:0046872">
    <property type="term" value="F:metal ion binding"/>
    <property type="evidence" value="ECO:0007669"/>
    <property type="project" value="UniProtKB-KW"/>
</dbReference>
<dbReference type="Pfam" id="PF13489">
    <property type="entry name" value="Methyltransf_23"/>
    <property type="match status" value="1"/>
</dbReference>
<comment type="caution">
    <text evidence="7">The sequence shown here is derived from an EMBL/GenBank/DDBJ whole genome shotgun (WGS) entry which is preliminary data.</text>
</comment>
<dbReference type="EMBL" id="RIBY02000591">
    <property type="protein sequence ID" value="KAH9840341.1"/>
    <property type="molecule type" value="Genomic_DNA"/>
</dbReference>
<comment type="catalytic activity">
    <reaction evidence="5">
        <text>a 3,4-dihydroxy-5-(all-trans-polyprenyl)benzoate + S-adenosyl-L-methionine = a 4-hydroxy-3-methoxy-5-(all-trans-polyprenyl)benzoate + S-adenosyl-L-homocysteine + H(+)</text>
        <dbReference type="Rhea" id="RHEA:44452"/>
        <dbReference type="Rhea" id="RHEA-COMP:10930"/>
        <dbReference type="Rhea" id="RHEA-COMP:10931"/>
        <dbReference type="ChEBI" id="CHEBI:15378"/>
        <dbReference type="ChEBI" id="CHEBI:57856"/>
        <dbReference type="ChEBI" id="CHEBI:59789"/>
        <dbReference type="ChEBI" id="CHEBI:64694"/>
        <dbReference type="ChEBI" id="CHEBI:84443"/>
        <dbReference type="EC" id="2.1.1.114"/>
    </reaction>
</comment>
<comment type="subunit">
    <text evidence="5">Component of a multi-subunit COQ enzyme complex, composed of at least COQ3, COQ4, COQ5, COQ6, COQ7 and COQ9.</text>
</comment>
<feature type="binding site" evidence="5">
    <location>
        <position position="124"/>
    </location>
    <ligand>
        <name>S-adenosyl-L-methionine</name>
        <dbReference type="ChEBI" id="CHEBI:59789"/>
    </ligand>
</feature>
<evidence type="ECO:0000256" key="6">
    <source>
        <dbReference type="SAM" id="MobiDB-lite"/>
    </source>
</evidence>
<comment type="function">
    <text evidence="5">O-methyltransferase required for two non-consecutive steps during ubiquinone biosynthesis. Catalyzes the 2 O-methylation of 3,4-dihydroxy-5-(all-trans-polyprenyl)benzoic acid into 4-hydroxy-3-methoxy-5-(all-trans-polyprenyl)benzoic acid. Also catalyzes the last step of ubiquinone biosynthesis by mediating methylation of 3-demethylubiquinone into ubiquinone. Also able to mediate the methylation of 3-demethylubiquinol into ubiquinol.</text>
</comment>
<evidence type="ECO:0000256" key="1">
    <source>
        <dbReference type="ARBA" id="ARBA00022603"/>
    </source>
</evidence>
<dbReference type="EC" id="2.1.1.64" evidence="5"/>
<dbReference type="EC" id="2.1.1.-" evidence="5"/>
<dbReference type="SUPFAM" id="SSF53335">
    <property type="entry name" value="S-adenosyl-L-methionine-dependent methyltransferases"/>
    <property type="match status" value="1"/>
</dbReference>
<dbReference type="GO" id="GO:0032259">
    <property type="term" value="P:methylation"/>
    <property type="evidence" value="ECO:0007669"/>
    <property type="project" value="UniProtKB-KW"/>
</dbReference>
<dbReference type="HAMAP" id="MF_00472">
    <property type="entry name" value="UbiG"/>
    <property type="match status" value="1"/>
</dbReference>
<dbReference type="PANTHER" id="PTHR43464">
    <property type="entry name" value="METHYLTRANSFERASE"/>
    <property type="match status" value="1"/>
</dbReference>
<feature type="binding site" evidence="5">
    <location>
        <position position="76"/>
    </location>
    <ligand>
        <name>S-adenosyl-L-methionine</name>
        <dbReference type="ChEBI" id="CHEBI:59789"/>
    </ligand>
</feature>
<dbReference type="GO" id="GO:0031314">
    <property type="term" value="C:extrinsic component of mitochondrial inner membrane"/>
    <property type="evidence" value="ECO:0007669"/>
    <property type="project" value="UniProtKB-UniRule"/>
</dbReference>
<dbReference type="CDD" id="cd02440">
    <property type="entry name" value="AdoMet_MTases"/>
    <property type="match status" value="1"/>
</dbReference>
<accession>A0A9W7SXU9</accession>
<organism evidence="7 8">
    <name type="scientific">Teratosphaeria destructans</name>
    <dbReference type="NCBI Taxonomy" id="418781"/>
    <lineage>
        <taxon>Eukaryota</taxon>
        <taxon>Fungi</taxon>
        <taxon>Dikarya</taxon>
        <taxon>Ascomycota</taxon>
        <taxon>Pezizomycotina</taxon>
        <taxon>Dothideomycetes</taxon>
        <taxon>Dothideomycetidae</taxon>
        <taxon>Mycosphaerellales</taxon>
        <taxon>Teratosphaeriaceae</taxon>
        <taxon>Teratosphaeria</taxon>
    </lineage>
</organism>
<comment type="catalytic activity">
    <reaction evidence="5">
        <text>a 3-demethylubiquinone + S-adenosyl-L-methionine = a ubiquinone + S-adenosyl-L-homocysteine</text>
        <dbReference type="Rhea" id="RHEA:81215"/>
        <dbReference type="Rhea" id="RHEA-COMP:9565"/>
        <dbReference type="Rhea" id="RHEA-COMP:19654"/>
        <dbReference type="ChEBI" id="CHEBI:16389"/>
        <dbReference type="ChEBI" id="CHEBI:57856"/>
        <dbReference type="ChEBI" id="CHEBI:59789"/>
        <dbReference type="ChEBI" id="CHEBI:231825"/>
    </reaction>
</comment>
<protein>
    <recommendedName>
        <fullName evidence="5">Ubiquinone biosynthesis O-methyltransferase, mitochondrial</fullName>
    </recommendedName>
    <alternativeName>
        <fullName evidence="5">3-demethylubiquinol 3-O-methyltransferase</fullName>
        <ecNumber evidence="5">2.1.1.64</ecNumber>
    </alternativeName>
    <alternativeName>
        <fullName evidence="5">3-demethylubiquinone 3-O-methyltransferase</fullName>
        <ecNumber evidence="5">2.1.1.-</ecNumber>
    </alternativeName>
    <alternativeName>
        <fullName evidence="5">Polyprenyldihydroxybenzoate methyltransferase</fullName>
        <ecNumber evidence="5">2.1.1.114</ecNumber>
    </alternativeName>
</protein>
<comment type="cofactor">
    <cofactor evidence="5">
        <name>Mg(2+)</name>
        <dbReference type="ChEBI" id="CHEBI:18420"/>
    </cofactor>
</comment>
<dbReference type="InterPro" id="IPR010233">
    <property type="entry name" value="UbiG_MeTrfase"/>
</dbReference>
<evidence type="ECO:0000313" key="7">
    <source>
        <dbReference type="EMBL" id="KAH9840341.1"/>
    </source>
</evidence>
<feature type="binding site" evidence="5">
    <location>
        <position position="179"/>
    </location>
    <ligand>
        <name>Mg(2+)</name>
        <dbReference type="ChEBI" id="CHEBI:18420"/>
    </ligand>
</feature>
<dbReference type="AlphaFoldDB" id="A0A9W7SXU9"/>
<dbReference type="GO" id="GO:0010420">
    <property type="term" value="F:polyprenyldihydroxybenzoate methyltransferase activity"/>
    <property type="evidence" value="ECO:0007669"/>
    <property type="project" value="UniProtKB-UniRule"/>
</dbReference>
<keyword evidence="5" id="KW-0479">Metal-binding</keyword>
<evidence type="ECO:0000256" key="5">
    <source>
        <dbReference type="HAMAP-Rule" id="MF_03190"/>
    </source>
</evidence>
<feature type="binding site" evidence="5">
    <location>
        <position position="180"/>
    </location>
    <ligand>
        <name>Mg(2+)</name>
        <dbReference type="ChEBI" id="CHEBI:18420"/>
    </ligand>
</feature>
<reference evidence="7 8" key="1">
    <citation type="journal article" date="2018" name="IMA Fungus">
        <title>IMA Genome-F 10: Nine draft genome sequences of Claviceps purpurea s.lat., including C. arundinis, C. humidiphila, and C. cf. spartinae, pseudomolecules for the pitch canker pathogen Fusarium circinatum, draft genome of Davidsoniella eucalypti, Grosmannia galeiformis, Quambalaria eucalypti, and Teratosphaeria destructans.</title>
        <authorList>
            <person name="Wingfield B.D."/>
            <person name="Liu M."/>
            <person name="Nguyen H.D."/>
            <person name="Lane F.A."/>
            <person name="Morgan S.W."/>
            <person name="De Vos L."/>
            <person name="Wilken P.M."/>
            <person name="Duong T.A."/>
            <person name="Aylward J."/>
            <person name="Coetzee M.P."/>
            <person name="Dadej K."/>
            <person name="De Beer Z.W."/>
            <person name="Findlay W."/>
            <person name="Havenga M."/>
            <person name="Kolarik M."/>
            <person name="Menzies J.G."/>
            <person name="Naidoo K."/>
            <person name="Pochopski O."/>
            <person name="Shoukouhi P."/>
            <person name="Santana Q.C."/>
            <person name="Seifert K.A."/>
            <person name="Soal N."/>
            <person name="Steenkamp E.T."/>
            <person name="Tatham C.T."/>
            <person name="van der Nest M.A."/>
            <person name="Wingfield M.J."/>
        </authorList>
    </citation>
    <scope>NUCLEOTIDE SEQUENCE [LARGE SCALE GENOMIC DNA]</scope>
    <source>
        <strain evidence="7">CMW44962</strain>
    </source>
</reference>